<keyword evidence="2 5" id="KW-0812">Transmembrane</keyword>
<dbReference type="InterPro" id="IPR016944">
    <property type="entry name" value="UCP030066"/>
</dbReference>
<feature type="transmembrane region" description="Helical" evidence="5">
    <location>
        <begin position="58"/>
        <end position="78"/>
    </location>
</feature>
<evidence type="ECO:0000256" key="3">
    <source>
        <dbReference type="ARBA" id="ARBA00022989"/>
    </source>
</evidence>
<dbReference type="STRING" id="662367.SAMN05216167_10483"/>
<evidence type="ECO:0000256" key="5">
    <source>
        <dbReference type="SAM" id="Phobius"/>
    </source>
</evidence>
<gene>
    <name evidence="6" type="ORF">SAMN05216167_10483</name>
</gene>
<name>A0A1I1QZJ5_9BACT</name>
<keyword evidence="7" id="KW-1185">Reference proteome</keyword>
<dbReference type="Proteomes" id="UP000198598">
    <property type="component" value="Unassembled WGS sequence"/>
</dbReference>
<organism evidence="6 7">
    <name type="scientific">Spirosoma endophyticum</name>
    <dbReference type="NCBI Taxonomy" id="662367"/>
    <lineage>
        <taxon>Bacteria</taxon>
        <taxon>Pseudomonadati</taxon>
        <taxon>Bacteroidota</taxon>
        <taxon>Cytophagia</taxon>
        <taxon>Cytophagales</taxon>
        <taxon>Cytophagaceae</taxon>
        <taxon>Spirosoma</taxon>
    </lineage>
</organism>
<comment type="subcellular location">
    <subcellularLocation>
        <location evidence="1">Membrane</location>
        <topology evidence="1">Multi-pass membrane protein</topology>
    </subcellularLocation>
</comment>
<evidence type="ECO:0000256" key="2">
    <source>
        <dbReference type="ARBA" id="ARBA00022692"/>
    </source>
</evidence>
<sequence>MTQINAENATPKAMKKTNITYWILTGLFAFVMTGSAIPNIMVNPMSVQGFHEMGYPTYIIPFLGWAKLLGSVAILVPGFPRLKEWAYAGLIFDLLGATYSVANSGKDFVQWAPIFIFVALGFGSYFMYHKRLKAISSGDEAAQRDFRLKATV</sequence>
<keyword evidence="3 5" id="KW-1133">Transmembrane helix</keyword>
<dbReference type="GO" id="GO:0016020">
    <property type="term" value="C:membrane"/>
    <property type="evidence" value="ECO:0007669"/>
    <property type="project" value="UniProtKB-SubCell"/>
</dbReference>
<protein>
    <submittedName>
        <fullName evidence="6">DoxX-like family protein</fullName>
    </submittedName>
</protein>
<evidence type="ECO:0000256" key="1">
    <source>
        <dbReference type="ARBA" id="ARBA00004141"/>
    </source>
</evidence>
<feature type="transmembrane region" description="Helical" evidence="5">
    <location>
        <begin position="108"/>
        <end position="128"/>
    </location>
</feature>
<evidence type="ECO:0000256" key="4">
    <source>
        <dbReference type="ARBA" id="ARBA00023136"/>
    </source>
</evidence>
<keyword evidence="4 5" id="KW-0472">Membrane</keyword>
<dbReference type="PIRSF" id="PIRSF030066">
    <property type="entry name" value="UCP030066"/>
    <property type="match status" value="1"/>
</dbReference>
<proteinExistence type="predicted"/>
<evidence type="ECO:0000313" key="7">
    <source>
        <dbReference type="Proteomes" id="UP000198598"/>
    </source>
</evidence>
<dbReference type="EMBL" id="FOLQ01000004">
    <property type="protein sequence ID" value="SFD24693.1"/>
    <property type="molecule type" value="Genomic_DNA"/>
</dbReference>
<feature type="transmembrane region" description="Helical" evidence="5">
    <location>
        <begin position="21"/>
        <end position="38"/>
    </location>
</feature>
<evidence type="ECO:0000313" key="6">
    <source>
        <dbReference type="EMBL" id="SFD24693.1"/>
    </source>
</evidence>
<dbReference type="OrthoDB" id="7960583at2"/>
<dbReference type="Pfam" id="PF13564">
    <property type="entry name" value="DoxX_2"/>
    <property type="match status" value="1"/>
</dbReference>
<accession>A0A1I1QZJ5</accession>
<dbReference type="AlphaFoldDB" id="A0A1I1QZJ5"/>
<reference evidence="6 7" key="1">
    <citation type="submission" date="2016-10" db="EMBL/GenBank/DDBJ databases">
        <authorList>
            <person name="de Groot N.N."/>
        </authorList>
    </citation>
    <scope>NUCLEOTIDE SEQUENCE [LARGE SCALE GENOMIC DNA]</scope>
    <source>
        <strain evidence="6 7">DSM 26130</strain>
    </source>
</reference>
<dbReference type="InterPro" id="IPR032808">
    <property type="entry name" value="DoxX"/>
</dbReference>
<dbReference type="RefSeq" id="WP_093826449.1">
    <property type="nucleotide sequence ID" value="NZ_FOLQ01000004.1"/>
</dbReference>
<feature type="transmembrane region" description="Helical" evidence="5">
    <location>
        <begin position="85"/>
        <end position="102"/>
    </location>
</feature>